<comment type="caution">
    <text evidence="1">The sequence shown here is derived from an EMBL/GenBank/DDBJ whole genome shotgun (WGS) entry which is preliminary data.</text>
</comment>
<reference evidence="1" key="2">
    <citation type="journal article" date="2024" name="Plant">
        <title>Genomic evolution and insights into agronomic trait innovations of Sesamum species.</title>
        <authorList>
            <person name="Miao H."/>
            <person name="Wang L."/>
            <person name="Qu L."/>
            <person name="Liu H."/>
            <person name="Sun Y."/>
            <person name="Le M."/>
            <person name="Wang Q."/>
            <person name="Wei S."/>
            <person name="Zheng Y."/>
            <person name="Lin W."/>
            <person name="Duan Y."/>
            <person name="Cao H."/>
            <person name="Xiong S."/>
            <person name="Wang X."/>
            <person name="Wei L."/>
            <person name="Li C."/>
            <person name="Ma Q."/>
            <person name="Ju M."/>
            <person name="Zhao R."/>
            <person name="Li G."/>
            <person name="Mu C."/>
            <person name="Tian Q."/>
            <person name="Mei H."/>
            <person name="Zhang T."/>
            <person name="Gao T."/>
            <person name="Zhang H."/>
        </authorList>
    </citation>
    <scope>NUCLEOTIDE SEQUENCE</scope>
    <source>
        <strain evidence="1">3651</strain>
    </source>
</reference>
<dbReference type="EMBL" id="JACGWO010000010">
    <property type="protein sequence ID" value="KAK4416928.1"/>
    <property type="molecule type" value="Genomic_DNA"/>
</dbReference>
<proteinExistence type="predicted"/>
<dbReference type="Proteomes" id="UP001293254">
    <property type="component" value="Unassembled WGS sequence"/>
</dbReference>
<sequence>MAIKVLSKTPSPGWSSWRADSNLALGLFPKPSRPARDPPSVFELDIPYSVQRSLFTLLRAVGGLPSVYGSCLTLCGRPEVPEDSCPSLIVLLHGRVMKGGHFRWNLLALLGVAGWSGSAEPWLVRGLIPWINEPFRK</sequence>
<evidence type="ECO:0000313" key="2">
    <source>
        <dbReference type="Proteomes" id="UP001293254"/>
    </source>
</evidence>
<name>A0AAE2CCA7_9LAMI</name>
<evidence type="ECO:0000313" key="1">
    <source>
        <dbReference type="EMBL" id="KAK4416928.1"/>
    </source>
</evidence>
<gene>
    <name evidence="1" type="ORF">Salat_2518300</name>
</gene>
<organism evidence="1 2">
    <name type="scientific">Sesamum alatum</name>
    <dbReference type="NCBI Taxonomy" id="300844"/>
    <lineage>
        <taxon>Eukaryota</taxon>
        <taxon>Viridiplantae</taxon>
        <taxon>Streptophyta</taxon>
        <taxon>Embryophyta</taxon>
        <taxon>Tracheophyta</taxon>
        <taxon>Spermatophyta</taxon>
        <taxon>Magnoliopsida</taxon>
        <taxon>eudicotyledons</taxon>
        <taxon>Gunneridae</taxon>
        <taxon>Pentapetalae</taxon>
        <taxon>asterids</taxon>
        <taxon>lamiids</taxon>
        <taxon>Lamiales</taxon>
        <taxon>Pedaliaceae</taxon>
        <taxon>Sesamum</taxon>
    </lineage>
</organism>
<reference evidence="1" key="1">
    <citation type="submission" date="2020-06" db="EMBL/GenBank/DDBJ databases">
        <authorList>
            <person name="Li T."/>
            <person name="Hu X."/>
            <person name="Zhang T."/>
            <person name="Song X."/>
            <person name="Zhang H."/>
            <person name="Dai N."/>
            <person name="Sheng W."/>
            <person name="Hou X."/>
            <person name="Wei L."/>
        </authorList>
    </citation>
    <scope>NUCLEOTIDE SEQUENCE</scope>
    <source>
        <strain evidence="1">3651</strain>
        <tissue evidence="1">Leaf</tissue>
    </source>
</reference>
<protein>
    <submittedName>
        <fullName evidence="1">Uncharacterized protein</fullName>
    </submittedName>
</protein>
<dbReference type="AlphaFoldDB" id="A0AAE2CCA7"/>
<keyword evidence="2" id="KW-1185">Reference proteome</keyword>
<accession>A0AAE2CCA7</accession>